<dbReference type="AlphaFoldDB" id="A0A660KYG8"/>
<dbReference type="OrthoDB" id="1741718at2759"/>
<dbReference type="PANTHER" id="PTHR33257:SF46">
    <property type="entry name" value="OVATE FAMILY PROTEIN"/>
    <property type="match status" value="1"/>
</dbReference>
<dbReference type="PANTHER" id="PTHR33257">
    <property type="entry name" value="OS05G0165500 PROTEIN"/>
    <property type="match status" value="1"/>
</dbReference>
<evidence type="ECO:0000256" key="1">
    <source>
        <dbReference type="SAM" id="MobiDB-lite"/>
    </source>
</evidence>
<evidence type="ECO:0000313" key="2">
    <source>
        <dbReference type="EMBL" id="KAE8039389.1"/>
    </source>
</evidence>
<gene>
    <name evidence="2" type="ORF">FH972_011806</name>
</gene>
<feature type="region of interest" description="Disordered" evidence="1">
    <location>
        <begin position="127"/>
        <end position="159"/>
    </location>
</feature>
<evidence type="ECO:0000313" key="3">
    <source>
        <dbReference type="Proteomes" id="UP000327013"/>
    </source>
</evidence>
<sequence>MATTWSDLPPKPLQTKEKADGGFFSSEDYHGGASASVPFKWESEPGTPKLKFRKNTTALPPLTPPPAYFSASTKRPAVRKSSKPTLLDTIFPKCNSRKEYCHVPSSPLASSSFSSSLSSSSSSFTSFPSSRLYSVPSSPITNLKSHQRERKSTPRLSFDLRTDGEEQKYDKLPAIMALCFIRGVKISRFRDFFSSIFKVLLRN</sequence>
<proteinExistence type="predicted"/>
<dbReference type="Proteomes" id="UP000327013">
    <property type="component" value="Chromosome 4"/>
</dbReference>
<name>A0A660KYG8_9ROSI</name>
<feature type="region of interest" description="Disordered" evidence="1">
    <location>
        <begin position="1"/>
        <end position="27"/>
    </location>
</feature>
<organism evidence="2 3">
    <name type="scientific">Carpinus fangiana</name>
    <dbReference type="NCBI Taxonomy" id="176857"/>
    <lineage>
        <taxon>Eukaryota</taxon>
        <taxon>Viridiplantae</taxon>
        <taxon>Streptophyta</taxon>
        <taxon>Embryophyta</taxon>
        <taxon>Tracheophyta</taxon>
        <taxon>Spermatophyta</taxon>
        <taxon>Magnoliopsida</taxon>
        <taxon>eudicotyledons</taxon>
        <taxon>Gunneridae</taxon>
        <taxon>Pentapetalae</taxon>
        <taxon>rosids</taxon>
        <taxon>fabids</taxon>
        <taxon>Fagales</taxon>
        <taxon>Betulaceae</taxon>
        <taxon>Carpinus</taxon>
    </lineage>
</organism>
<feature type="compositionally biased region" description="Polar residues" evidence="1">
    <location>
        <begin position="135"/>
        <end position="144"/>
    </location>
</feature>
<feature type="region of interest" description="Disordered" evidence="1">
    <location>
        <begin position="50"/>
        <end position="75"/>
    </location>
</feature>
<dbReference type="EMBL" id="CM017324">
    <property type="protein sequence ID" value="KAE8039389.1"/>
    <property type="molecule type" value="Genomic_DNA"/>
</dbReference>
<keyword evidence="3" id="KW-1185">Reference proteome</keyword>
<accession>A0A660KYG8</accession>
<reference evidence="2 3" key="1">
    <citation type="submission" date="2019-06" db="EMBL/GenBank/DDBJ databases">
        <title>A chromosomal-level reference genome of Carpinus fangiana (Coryloideae, Betulaceae).</title>
        <authorList>
            <person name="Yang X."/>
            <person name="Wang Z."/>
            <person name="Zhang L."/>
            <person name="Hao G."/>
            <person name="Liu J."/>
            <person name="Yang Y."/>
        </authorList>
    </citation>
    <scope>NUCLEOTIDE SEQUENCE [LARGE SCALE GENOMIC DNA]</scope>
    <source>
        <strain evidence="2">Cfa_2016G</strain>
        <tissue evidence="2">Leaf</tissue>
    </source>
</reference>
<protein>
    <submittedName>
        <fullName evidence="2">Uncharacterized protein</fullName>
    </submittedName>
</protein>